<dbReference type="Proteomes" id="UP001560685">
    <property type="component" value="Unassembled WGS sequence"/>
</dbReference>
<dbReference type="RefSeq" id="WP_369314764.1">
    <property type="nucleotide sequence ID" value="NZ_JBEHZE010000002.1"/>
</dbReference>
<reference evidence="2 3" key="1">
    <citation type="submission" date="2024-05" db="EMBL/GenBank/DDBJ databases">
        <title>Three bacterial strains, DH-69, EH-24, and ECK-19 isolated from coastal sediments.</title>
        <authorList>
            <person name="Ye Y.-Q."/>
            <person name="Du Z.-J."/>
        </authorList>
    </citation>
    <scope>NUCLEOTIDE SEQUENCE [LARGE SCALE GENOMIC DNA]</scope>
    <source>
        <strain evidence="2 3">ECK-19</strain>
    </source>
</reference>
<accession>A0ABV3Z8H5</accession>
<evidence type="ECO:0000256" key="1">
    <source>
        <dbReference type="SAM" id="MobiDB-lite"/>
    </source>
</evidence>
<keyword evidence="3" id="KW-1185">Reference proteome</keyword>
<evidence type="ECO:0000313" key="3">
    <source>
        <dbReference type="Proteomes" id="UP001560685"/>
    </source>
</evidence>
<name>A0ABV3Z8H5_9PROT</name>
<evidence type="ECO:0000313" key="2">
    <source>
        <dbReference type="EMBL" id="MEX6634723.1"/>
    </source>
</evidence>
<organism evidence="2 3">
    <name type="scientific">Hyphococcus lacteus</name>
    <dbReference type="NCBI Taxonomy" id="3143536"/>
    <lineage>
        <taxon>Bacteria</taxon>
        <taxon>Pseudomonadati</taxon>
        <taxon>Pseudomonadota</taxon>
        <taxon>Alphaproteobacteria</taxon>
        <taxon>Parvularculales</taxon>
        <taxon>Parvularculaceae</taxon>
        <taxon>Hyphococcus</taxon>
    </lineage>
</organism>
<proteinExistence type="predicted"/>
<sequence length="60" mass="6758">MTDNHQIKSIKSSTASPANRRAARERAEAAGLARIETEAQQRRLQSEKLRRLRLAKSNKG</sequence>
<feature type="region of interest" description="Disordered" evidence="1">
    <location>
        <begin position="1"/>
        <end position="60"/>
    </location>
</feature>
<evidence type="ECO:0008006" key="4">
    <source>
        <dbReference type="Google" id="ProtNLM"/>
    </source>
</evidence>
<gene>
    <name evidence="2" type="ORF">ABFZ84_14325</name>
</gene>
<feature type="compositionally biased region" description="Basic residues" evidence="1">
    <location>
        <begin position="50"/>
        <end position="60"/>
    </location>
</feature>
<comment type="caution">
    <text evidence="2">The sequence shown here is derived from an EMBL/GenBank/DDBJ whole genome shotgun (WGS) entry which is preliminary data.</text>
</comment>
<feature type="compositionally biased region" description="Basic and acidic residues" evidence="1">
    <location>
        <begin position="35"/>
        <end position="49"/>
    </location>
</feature>
<dbReference type="EMBL" id="JBEHZE010000002">
    <property type="protein sequence ID" value="MEX6634723.1"/>
    <property type="molecule type" value="Genomic_DNA"/>
</dbReference>
<feature type="compositionally biased region" description="Polar residues" evidence="1">
    <location>
        <begin position="1"/>
        <end position="14"/>
    </location>
</feature>
<protein>
    <recommendedName>
        <fullName evidence="4">DUF4169 family protein</fullName>
    </recommendedName>
</protein>